<dbReference type="VEuPathDB" id="FungiDB:F503_01005"/>
<dbReference type="InterPro" id="IPR039920">
    <property type="entry name" value="MMS19"/>
</dbReference>
<dbReference type="SUPFAM" id="SSF48371">
    <property type="entry name" value="ARM repeat"/>
    <property type="match status" value="1"/>
</dbReference>
<dbReference type="AlphaFoldDB" id="S3C625"/>
<dbReference type="EMBL" id="KE148149">
    <property type="protein sequence ID" value="EPE08222.1"/>
    <property type="molecule type" value="Genomic_DNA"/>
</dbReference>
<dbReference type="HOGENOM" id="CLU_007956_0_0_1"/>
<dbReference type="eggNOG" id="KOG1967">
    <property type="taxonomic scope" value="Eukaryota"/>
</dbReference>
<reference evidence="3 4" key="1">
    <citation type="journal article" date="2013" name="BMC Genomics">
        <title>The genome and transcriptome of the pine saprophyte Ophiostoma piceae, and a comparison with the bark beetle-associated pine pathogen Grosmannia clavigera.</title>
        <authorList>
            <person name="Haridas S."/>
            <person name="Wang Y."/>
            <person name="Lim L."/>
            <person name="Massoumi Alamouti S."/>
            <person name="Jackman S."/>
            <person name="Docking R."/>
            <person name="Robertson G."/>
            <person name="Birol I."/>
            <person name="Bohlmann J."/>
            <person name="Breuil C."/>
        </authorList>
    </citation>
    <scope>NUCLEOTIDE SEQUENCE [LARGE SCALE GENOMIC DNA]</scope>
    <source>
        <strain evidence="3 4">UAMH 11346</strain>
    </source>
</reference>
<dbReference type="GO" id="GO:0006281">
    <property type="term" value="P:DNA repair"/>
    <property type="evidence" value="ECO:0007669"/>
    <property type="project" value="UniProtKB-UniRule"/>
</dbReference>
<protein>
    <recommendedName>
        <fullName evidence="1">MMS19 nucleotide excision repair protein</fullName>
    </recommendedName>
</protein>
<dbReference type="STRING" id="1262450.S3C625"/>
<comment type="subcellular location">
    <subcellularLocation>
        <location evidence="1">Nucleus</location>
    </subcellularLocation>
</comment>
<keyword evidence="1" id="KW-0227">DNA damage</keyword>
<sequence length="1190" mass="127397">MAEFTSLATSYVLADDEAEQQRIAGQAAEAIQNAPRKSAAVLGWAQSINQWMPANGGDDADSDVIIRAKALGFLAATLEVLEKDVLRVEQVEHLLKFFGAMFTIDHKAGILAASTALRCLCSMQYFRAKMAASVFEYITKLGEDFRLQVPATRRAIYDLVGLLVRNDAVLKSLGQTDGPGAQFLVDLLQLCRSERDPDNLLRWFAILRRVLERYDPPLATTVAGDVFKAASDYFPISMRSSATPAGTTVDDLKAALRGVFSASSLAASSVFDFLLQKMDQGDALTVSVKVDILSTIHACIESFAQPVQTVVPHTSRIWNSLKYEVRHGDVPETIEGTLNVVEAISARLSAIDDGIYIKDFVGVVLADCIGDLANTTFTRPAGQLLNSTMLGGYRAYNLAISSVVGTVKKDLQQAQVANQTRDLVGVLNSALKTRQTLVSAATTEVDTAAAAEFHSYDITIVDLLDSVYLRLWNNTLKETAGAETKSRQEKQDPVVLNEVIRGLAALIAQTGTLSSTGRPLLCGSSQCARIFETLAPRILASSGDADESLSQTEIQSIAHESMTALQTATSVYPAGFSFLVQQTVSSITDLISTPTLLSSPSSLSATRDTLARVAFIGCSTIPSTAGSEGQALAHFQTLTQSLFSTLEQLLSAKASFQASNAVLSGIYGAALNLRDAFVQRGVLPSVADKSKKPPVQSTAEENEAALAQKETLAQLFQAYLQEATTIVQRLYVRATATTSSELELSADFELSSSSAADLDEQDQYLHQLAGFTTFVVRDLDEAQQKEAKLNAASFNLFHTSFSGQPSFFHGLQGGRVDILSLGILKGLWPAAIASLADLSISPLNLLDDFESLDRLPPRTRLVRNTIATVVANKYSAAASIGPSKAQYPGNQAAWQQTVEAVKAKLESTGASSLTPNRFARLVAIAAGAFARLDRDAKGLASLLVFAPASHAAQPAVTPAASQYAEKAGQQMARILGGTLVSDRTLSTDDHAVVKSIYKQWVYGQTVKALLPLAFPRKTASGDGSESTEASATVARRTSTVHTIAILALVRGMPFSVYEDDVSNKDDSGVSLVRVLVAATTTLVPQWGDVAVALRVLSAILAANRGDAVRSHLKTVVDASIHVFGSQAALPASRKEALSLISQLPAHYEEGLLLPYEPRIARALATACGDRVREIRDVAQLARENWVKVAV</sequence>
<keyword evidence="1" id="KW-0234">DNA repair</keyword>
<evidence type="ECO:0000256" key="1">
    <source>
        <dbReference type="RuleBase" id="RU367072"/>
    </source>
</evidence>
<dbReference type="Proteomes" id="UP000016923">
    <property type="component" value="Unassembled WGS sequence"/>
</dbReference>
<keyword evidence="1" id="KW-0539">Nucleus</keyword>
<dbReference type="GO" id="GO:0097361">
    <property type="term" value="C:cytosolic [4Fe-4S] assembly targeting complex"/>
    <property type="evidence" value="ECO:0007669"/>
    <property type="project" value="UniProtKB-UniRule"/>
</dbReference>
<comment type="similarity">
    <text evidence="1">Belongs to the MET18/MMS19 family.</text>
</comment>
<name>S3C625_OPHP1</name>
<dbReference type="GO" id="GO:0051604">
    <property type="term" value="P:protein maturation"/>
    <property type="evidence" value="ECO:0007669"/>
    <property type="project" value="UniProtKB-UniRule"/>
</dbReference>
<proteinExistence type="inferred from homology"/>
<dbReference type="InterPro" id="IPR029240">
    <property type="entry name" value="MMS19_N"/>
</dbReference>
<evidence type="ECO:0000313" key="4">
    <source>
        <dbReference type="Proteomes" id="UP000016923"/>
    </source>
</evidence>
<dbReference type="OMA" id="RYFNDAC"/>
<dbReference type="GO" id="GO:0005634">
    <property type="term" value="C:nucleus"/>
    <property type="evidence" value="ECO:0007669"/>
    <property type="project" value="UniProtKB-SubCell"/>
</dbReference>
<feature type="domain" description="MMS19 N-terminal" evidence="2">
    <location>
        <begin position="62"/>
        <end position="325"/>
    </location>
</feature>
<gene>
    <name evidence="3" type="ORF">F503_01005</name>
</gene>
<comment type="function">
    <text evidence="1">Key component of the cytosolic iron-sulfur protein assembly (CIA) complex, a multiprotein complex that mediates the incorporation of iron-sulfur cluster into apoproteins specifically involved in DNA metabolism and genomic integrity. In the CIA complex, MMS19 acts as an adapter between early-acting CIA components and a subset of cellular target iron-sulfur proteins.</text>
</comment>
<dbReference type="OrthoDB" id="342900at2759"/>
<dbReference type="PANTHER" id="PTHR12891:SF0">
    <property type="entry name" value="MMS19 NUCLEOTIDE EXCISION REPAIR PROTEIN HOMOLOG"/>
    <property type="match status" value="1"/>
</dbReference>
<evidence type="ECO:0000259" key="2">
    <source>
        <dbReference type="Pfam" id="PF14500"/>
    </source>
</evidence>
<evidence type="ECO:0000313" key="3">
    <source>
        <dbReference type="EMBL" id="EPE08222.1"/>
    </source>
</evidence>
<dbReference type="Pfam" id="PF14500">
    <property type="entry name" value="MMS19_N"/>
    <property type="match status" value="1"/>
</dbReference>
<dbReference type="PANTHER" id="PTHR12891">
    <property type="entry name" value="DNA REPAIR/TRANSCRIPTION PROTEIN MET18/MMS19"/>
    <property type="match status" value="1"/>
</dbReference>
<organism evidence="3 4">
    <name type="scientific">Ophiostoma piceae (strain UAMH 11346)</name>
    <name type="common">Sap stain fungus</name>
    <dbReference type="NCBI Taxonomy" id="1262450"/>
    <lineage>
        <taxon>Eukaryota</taxon>
        <taxon>Fungi</taxon>
        <taxon>Dikarya</taxon>
        <taxon>Ascomycota</taxon>
        <taxon>Pezizomycotina</taxon>
        <taxon>Sordariomycetes</taxon>
        <taxon>Sordariomycetidae</taxon>
        <taxon>Ophiostomatales</taxon>
        <taxon>Ophiostomataceae</taxon>
        <taxon>Ophiostoma</taxon>
    </lineage>
</organism>
<keyword evidence="4" id="KW-1185">Reference proteome</keyword>
<accession>S3C625</accession>
<dbReference type="InterPro" id="IPR016024">
    <property type="entry name" value="ARM-type_fold"/>
</dbReference>
<dbReference type="GO" id="GO:0016226">
    <property type="term" value="P:iron-sulfur cluster assembly"/>
    <property type="evidence" value="ECO:0007669"/>
    <property type="project" value="UniProtKB-UniRule"/>
</dbReference>